<dbReference type="Pfam" id="PF03705">
    <property type="entry name" value="CheR_N"/>
    <property type="match status" value="1"/>
</dbReference>
<gene>
    <name evidence="8" type="ORF">C1H71_01305</name>
</gene>
<dbReference type="InterPro" id="IPR026024">
    <property type="entry name" value="Chemotaxis_MeTrfase_CheR"/>
</dbReference>
<feature type="domain" description="CheR-type methyltransferase" evidence="7">
    <location>
        <begin position="1"/>
        <end position="245"/>
    </location>
</feature>
<dbReference type="InterPro" id="IPR036804">
    <property type="entry name" value="CheR_N_sf"/>
</dbReference>
<organism evidence="8 9">
    <name type="scientific">Iodobacter fluviatilis</name>
    <dbReference type="NCBI Taxonomy" id="537"/>
    <lineage>
        <taxon>Bacteria</taxon>
        <taxon>Pseudomonadati</taxon>
        <taxon>Pseudomonadota</taxon>
        <taxon>Betaproteobacteria</taxon>
        <taxon>Neisseriales</taxon>
        <taxon>Chitinibacteraceae</taxon>
        <taxon>Iodobacter</taxon>
    </lineage>
</organism>
<dbReference type="GO" id="GO:0032259">
    <property type="term" value="P:methylation"/>
    <property type="evidence" value="ECO:0007669"/>
    <property type="project" value="UniProtKB-KW"/>
</dbReference>
<keyword evidence="9" id="KW-1185">Reference proteome</keyword>
<feature type="binding site" evidence="6">
    <location>
        <begin position="209"/>
        <end position="210"/>
    </location>
    <ligand>
        <name>S-adenosyl-L-methionine</name>
        <dbReference type="ChEBI" id="CHEBI:59789"/>
    </ligand>
</feature>
<dbReference type="PRINTS" id="PR00996">
    <property type="entry name" value="CHERMTFRASE"/>
</dbReference>
<dbReference type="Pfam" id="PF01739">
    <property type="entry name" value="CheR"/>
    <property type="match status" value="1"/>
</dbReference>
<comment type="function">
    <text evidence="5">Methylation of the membrane-bound methyl-accepting chemotaxis proteins (MCP) to form gamma-glutamyl methyl ester residues in MCP.</text>
</comment>
<feature type="binding site" evidence="6">
    <location>
        <position position="74"/>
    </location>
    <ligand>
        <name>S-adenosyl-L-methionine</name>
        <dbReference type="ChEBI" id="CHEBI:59789"/>
    </ligand>
</feature>
<feature type="binding site" evidence="6">
    <location>
        <begin position="191"/>
        <end position="192"/>
    </location>
    <ligand>
        <name>S-adenosyl-L-methionine</name>
        <dbReference type="ChEBI" id="CHEBI:59789"/>
    </ligand>
</feature>
<evidence type="ECO:0000256" key="6">
    <source>
        <dbReference type="PIRSR" id="PIRSR000410-1"/>
    </source>
</evidence>
<evidence type="ECO:0000313" key="9">
    <source>
        <dbReference type="Proteomes" id="UP000515917"/>
    </source>
</evidence>
<evidence type="ECO:0000256" key="2">
    <source>
        <dbReference type="ARBA" id="ARBA00022603"/>
    </source>
</evidence>
<evidence type="ECO:0000259" key="7">
    <source>
        <dbReference type="PROSITE" id="PS50123"/>
    </source>
</evidence>
<dbReference type="InterPro" id="IPR050903">
    <property type="entry name" value="Bact_Chemotaxis_MeTrfase"/>
</dbReference>
<evidence type="ECO:0000256" key="3">
    <source>
        <dbReference type="ARBA" id="ARBA00022679"/>
    </source>
</evidence>
<feature type="binding site" evidence="6">
    <location>
        <position position="133"/>
    </location>
    <ligand>
        <name>S-adenosyl-L-methionine</name>
        <dbReference type="ChEBI" id="CHEBI:59789"/>
    </ligand>
</feature>
<feature type="binding site" evidence="6">
    <location>
        <position position="68"/>
    </location>
    <ligand>
        <name>S-adenosyl-L-methionine</name>
        <dbReference type="ChEBI" id="CHEBI:59789"/>
    </ligand>
</feature>
<dbReference type="InterPro" id="IPR022641">
    <property type="entry name" value="CheR_N"/>
</dbReference>
<dbReference type="InterPro" id="IPR000780">
    <property type="entry name" value="CheR_MeTrfase"/>
</dbReference>
<sequence length="270" mass="31378">MEFEQFRHFIFSEAGIDMPPSKRALIQSRLAVRLRELELNSFSAYWQKLQHPSGAAERQKAINLLSTNETYFFREPDHFTWLQQHVIELSKHGNRHIKIWSAACSTGEEAYTIAIVLAEALGINGNWQLFASDINTRVTAFAKRGVYPLERAKKTPPHLWQKYFLRGRDEYSGQVRMVPQLIKRINFFNLNLLQSDAYQQSGFDIIFLRNVLIYFNEETKLKVLGNLCPKIINGGHLLISHAETIRNKELPLFMDGPSRYCVNQPFNPHR</sequence>
<dbReference type="GO" id="GO:0008983">
    <property type="term" value="F:protein-glutamate O-methyltransferase activity"/>
    <property type="evidence" value="ECO:0007669"/>
    <property type="project" value="UniProtKB-EC"/>
</dbReference>
<dbReference type="InterPro" id="IPR029063">
    <property type="entry name" value="SAM-dependent_MTases_sf"/>
</dbReference>
<feature type="binding site" evidence="6">
    <location>
        <position position="70"/>
    </location>
    <ligand>
        <name>S-adenosyl-L-methionine</name>
        <dbReference type="ChEBI" id="CHEBI:59789"/>
    </ligand>
</feature>
<evidence type="ECO:0000256" key="5">
    <source>
        <dbReference type="PIRNR" id="PIRNR000410"/>
    </source>
</evidence>
<accession>A0A7G3GEN2</accession>
<dbReference type="KEGG" id="ifl:C1H71_01305"/>
<dbReference type="AlphaFoldDB" id="A0A7G3GEN2"/>
<name>A0A7G3GEN2_9NEIS</name>
<keyword evidence="2 5" id="KW-0489">Methyltransferase</keyword>
<evidence type="ECO:0000256" key="1">
    <source>
        <dbReference type="ARBA" id="ARBA00001541"/>
    </source>
</evidence>
<dbReference type="PROSITE" id="PS50123">
    <property type="entry name" value="CHER"/>
    <property type="match status" value="1"/>
</dbReference>
<feature type="binding site" evidence="6">
    <location>
        <position position="109"/>
    </location>
    <ligand>
        <name>S-adenosyl-L-methionine</name>
        <dbReference type="ChEBI" id="CHEBI:59789"/>
    </ligand>
</feature>
<comment type="catalytic activity">
    <reaction evidence="1 5">
        <text>L-glutamyl-[protein] + S-adenosyl-L-methionine = [protein]-L-glutamate 5-O-methyl ester + S-adenosyl-L-homocysteine</text>
        <dbReference type="Rhea" id="RHEA:24452"/>
        <dbReference type="Rhea" id="RHEA-COMP:10208"/>
        <dbReference type="Rhea" id="RHEA-COMP:10311"/>
        <dbReference type="ChEBI" id="CHEBI:29973"/>
        <dbReference type="ChEBI" id="CHEBI:57856"/>
        <dbReference type="ChEBI" id="CHEBI:59789"/>
        <dbReference type="ChEBI" id="CHEBI:82795"/>
        <dbReference type="EC" id="2.1.1.80"/>
    </reaction>
</comment>
<dbReference type="SUPFAM" id="SSF47757">
    <property type="entry name" value="Chemotaxis receptor methyltransferase CheR, N-terminal domain"/>
    <property type="match status" value="1"/>
</dbReference>
<dbReference type="PIRSF" id="PIRSF000410">
    <property type="entry name" value="CheR"/>
    <property type="match status" value="1"/>
</dbReference>
<proteinExistence type="predicted"/>
<dbReference type="InterPro" id="IPR022642">
    <property type="entry name" value="CheR_C"/>
</dbReference>
<dbReference type="Gene3D" id="3.40.50.150">
    <property type="entry name" value="Vaccinia Virus protein VP39"/>
    <property type="match status" value="1"/>
</dbReference>
<dbReference type="SUPFAM" id="SSF53335">
    <property type="entry name" value="S-adenosyl-L-methionine-dependent methyltransferases"/>
    <property type="match status" value="1"/>
</dbReference>
<dbReference type="Gene3D" id="1.10.155.10">
    <property type="entry name" value="Chemotaxis receptor methyltransferase CheR, N-terminal domain"/>
    <property type="match status" value="1"/>
</dbReference>
<keyword evidence="3 5" id="KW-0808">Transferase</keyword>
<dbReference type="PANTHER" id="PTHR24422">
    <property type="entry name" value="CHEMOTAXIS PROTEIN METHYLTRANSFERASE"/>
    <property type="match status" value="1"/>
</dbReference>
<dbReference type="EMBL" id="CP025781">
    <property type="protein sequence ID" value="QBC45599.1"/>
    <property type="molecule type" value="Genomic_DNA"/>
</dbReference>
<dbReference type="Proteomes" id="UP000515917">
    <property type="component" value="Chromosome"/>
</dbReference>
<keyword evidence="4 5" id="KW-0949">S-adenosyl-L-methionine</keyword>
<evidence type="ECO:0000256" key="4">
    <source>
        <dbReference type="ARBA" id="ARBA00022691"/>
    </source>
</evidence>
<dbReference type="EC" id="2.1.1.80" evidence="5"/>
<evidence type="ECO:0000313" key="8">
    <source>
        <dbReference type="EMBL" id="QBC45599.1"/>
    </source>
</evidence>
<reference evidence="8 9" key="1">
    <citation type="submission" date="2018-01" db="EMBL/GenBank/DDBJ databases">
        <title>Genome sequence of Iodobacter sp. strain PCH194 isolated from Indian Trans-Himalaya.</title>
        <authorList>
            <person name="Kumar V."/>
            <person name="Thakur V."/>
            <person name="Kumar S."/>
            <person name="Singh D."/>
        </authorList>
    </citation>
    <scope>NUCLEOTIDE SEQUENCE [LARGE SCALE GENOMIC DNA]</scope>
    <source>
        <strain evidence="8 9">PCH194</strain>
    </source>
</reference>
<dbReference type="PANTHER" id="PTHR24422:SF26">
    <property type="entry name" value="CHEMOTAXIS PROTEIN METHYLTRANSFERASE"/>
    <property type="match status" value="1"/>
</dbReference>
<dbReference type="SMART" id="SM00138">
    <property type="entry name" value="MeTrc"/>
    <property type="match status" value="1"/>
</dbReference>
<protein>
    <recommendedName>
        <fullName evidence="5">Chemotaxis protein methyltransferase</fullName>
        <ecNumber evidence="5">2.1.1.80</ecNumber>
    </recommendedName>
</protein>